<proteinExistence type="predicted"/>
<dbReference type="AlphaFoldDB" id="A0A9P8SMQ2"/>
<keyword evidence="3" id="KW-1185">Reference proteome</keyword>
<evidence type="ECO:0000256" key="1">
    <source>
        <dbReference type="SAM" id="MobiDB-lite"/>
    </source>
</evidence>
<name>A0A9P8SMQ2_9HYPO</name>
<reference evidence="2" key="1">
    <citation type="submission" date="2021-09" db="EMBL/GenBank/DDBJ databases">
        <title>A high-quality genome of the endoparasitic fungus Hirsutella rhossiliensis with a comparison of Hirsutella genomes reveals transposable elements contributing to genome size variation.</title>
        <authorList>
            <person name="Lin R."/>
            <person name="Jiao Y."/>
            <person name="Sun X."/>
            <person name="Ling J."/>
            <person name="Xie B."/>
            <person name="Cheng X."/>
        </authorList>
    </citation>
    <scope>NUCLEOTIDE SEQUENCE</scope>
    <source>
        <strain evidence="2">HR02</strain>
    </source>
</reference>
<accession>A0A9P8SMQ2</accession>
<evidence type="ECO:0000313" key="3">
    <source>
        <dbReference type="Proteomes" id="UP000824596"/>
    </source>
</evidence>
<feature type="region of interest" description="Disordered" evidence="1">
    <location>
        <begin position="1"/>
        <end position="23"/>
    </location>
</feature>
<gene>
    <name evidence="2" type="ORF">HRG_02509</name>
</gene>
<dbReference type="EMBL" id="JAIZPD010000002">
    <property type="protein sequence ID" value="KAH0967100.1"/>
    <property type="molecule type" value="Genomic_DNA"/>
</dbReference>
<sequence length="468" mass="52756">MSPEPPLLAGEDASQTTSRQQGHVVEVDESGDIVLDVTFETSHAVLKKSRKALPPADRTLKPRPPATTKVAYRVRIAALKGNSRYFAHLFSNPQFSEARLVAETHDGLMARGVNPSEAGARDLPFIALVDDDEATQAAGRELVFEDMLRILHRKPIKTAKVVMPYAVTLAIVADRFDCVDTVARTLNGHHKFKWPIINSRPLTIDDRGRMAEVEQTMRQKVLVSWLLGQPLRLQQATRELIVRGSSLWSAFHDADANTERAAAWWNLPQGLERELQHRRECILNAVASVQRHFFKLYASRDRQCKLGYDSSAACDSFQLGQMLKFLTSKELLYLVDFSPGSLDSVPDTSRLDLEELVTTLKQFPNYQVDRHHINCGPQIRIKPIMDYLRTMLSANVISISHADWTRRRADVSWAERKDSNGAGDSGHTFAFTRAIANDQRLHHEGTFHADRIAKSLFTADSWDWTPEA</sequence>
<dbReference type="RefSeq" id="XP_044724613.1">
    <property type="nucleotide sequence ID" value="XM_044860980.1"/>
</dbReference>
<evidence type="ECO:0000313" key="2">
    <source>
        <dbReference type="EMBL" id="KAH0967100.1"/>
    </source>
</evidence>
<dbReference type="GeneID" id="68351638"/>
<comment type="caution">
    <text evidence="2">The sequence shown here is derived from an EMBL/GenBank/DDBJ whole genome shotgun (WGS) entry which is preliminary data.</text>
</comment>
<dbReference type="OrthoDB" id="5398371at2759"/>
<organism evidence="2 3">
    <name type="scientific">Hirsutella rhossiliensis</name>
    <dbReference type="NCBI Taxonomy" id="111463"/>
    <lineage>
        <taxon>Eukaryota</taxon>
        <taxon>Fungi</taxon>
        <taxon>Dikarya</taxon>
        <taxon>Ascomycota</taxon>
        <taxon>Pezizomycotina</taxon>
        <taxon>Sordariomycetes</taxon>
        <taxon>Hypocreomycetidae</taxon>
        <taxon>Hypocreales</taxon>
        <taxon>Ophiocordycipitaceae</taxon>
        <taxon>Hirsutella</taxon>
    </lineage>
</organism>
<dbReference type="Proteomes" id="UP000824596">
    <property type="component" value="Unassembled WGS sequence"/>
</dbReference>
<protein>
    <submittedName>
        <fullName evidence="2">Proteinrelated to hydroxyproline-rich glycoprotein</fullName>
    </submittedName>
</protein>